<dbReference type="Proteomes" id="UP000271889">
    <property type="component" value="Unassembled WGS sequence"/>
</dbReference>
<dbReference type="GO" id="GO:0005643">
    <property type="term" value="C:nuclear pore"/>
    <property type="evidence" value="ECO:0007669"/>
    <property type="project" value="TreeGrafter"/>
</dbReference>
<feature type="domain" description="NUP210 Ig-like" evidence="1">
    <location>
        <begin position="18"/>
        <end position="120"/>
    </location>
</feature>
<evidence type="ECO:0000313" key="2">
    <source>
        <dbReference type="EMBL" id="VDK48282.1"/>
    </source>
</evidence>
<reference evidence="2 3" key="1">
    <citation type="submission" date="2018-11" db="EMBL/GenBank/DDBJ databases">
        <authorList>
            <consortium name="Pathogen Informatics"/>
        </authorList>
    </citation>
    <scope>NUCLEOTIDE SEQUENCE [LARGE SCALE GENOMIC DNA]</scope>
</reference>
<accession>A0A3P6QEB8</accession>
<gene>
    <name evidence="2" type="ORF">CGOC_LOCUS1229</name>
</gene>
<dbReference type="InterPro" id="IPR045197">
    <property type="entry name" value="NUP210-like"/>
</dbReference>
<evidence type="ECO:0000313" key="3">
    <source>
        <dbReference type="Proteomes" id="UP000271889"/>
    </source>
</evidence>
<dbReference type="PANTHER" id="PTHR23019:SF0">
    <property type="entry name" value="NUCLEAR PORE MEMBRANE GLYCOPROTEIN 210"/>
    <property type="match status" value="1"/>
</dbReference>
<dbReference type="OrthoDB" id="361283at2759"/>
<evidence type="ECO:0000259" key="1">
    <source>
        <dbReference type="Pfam" id="PF22969"/>
    </source>
</evidence>
<sequence length="208" mass="22803">MLSCGVTVDQVSRIRIKTTTKILFVDAAPARIHLEALNAEGDTFSTLGEIPIEWELSHSGEGRPLRIVPFEQSTYEAPAEIVALEKNKKKGYIILVEGILTGSATLTAKFGEPHYKNINPDSLDLVVVANLLLQPAHDLFLPVNAVVPFHVQIVKQSSTEGIGRTSGPSVVFDEIMRVLDNCDSFVFEISSKVRPCQNPKPIFQPIPS</sequence>
<name>A0A3P6QEB8_CYLGO</name>
<dbReference type="Pfam" id="PF22969">
    <property type="entry name" value="Ig_NUP210_2nd"/>
    <property type="match status" value="1"/>
</dbReference>
<proteinExistence type="predicted"/>
<dbReference type="InterPro" id="IPR055097">
    <property type="entry name" value="Ig_NUP210_2nd"/>
</dbReference>
<keyword evidence="3" id="KW-1185">Reference proteome</keyword>
<protein>
    <recommendedName>
        <fullName evidence="1">NUP210 Ig-like domain-containing protein</fullName>
    </recommendedName>
</protein>
<dbReference type="AlphaFoldDB" id="A0A3P6QEB8"/>
<organism evidence="2 3">
    <name type="scientific">Cylicostephanus goldi</name>
    <name type="common">Nematode worm</name>
    <dbReference type="NCBI Taxonomy" id="71465"/>
    <lineage>
        <taxon>Eukaryota</taxon>
        <taxon>Metazoa</taxon>
        <taxon>Ecdysozoa</taxon>
        <taxon>Nematoda</taxon>
        <taxon>Chromadorea</taxon>
        <taxon>Rhabditida</taxon>
        <taxon>Rhabditina</taxon>
        <taxon>Rhabditomorpha</taxon>
        <taxon>Strongyloidea</taxon>
        <taxon>Strongylidae</taxon>
        <taxon>Cylicostephanus</taxon>
    </lineage>
</organism>
<dbReference type="EMBL" id="UYRV01002205">
    <property type="protein sequence ID" value="VDK48282.1"/>
    <property type="molecule type" value="Genomic_DNA"/>
</dbReference>
<dbReference type="PANTHER" id="PTHR23019">
    <property type="entry name" value="NUCLEAR PORE MEMBRANE GLYCOPROTEIN GP210-RELATED"/>
    <property type="match status" value="1"/>
</dbReference>